<evidence type="ECO:0000256" key="2">
    <source>
        <dbReference type="ARBA" id="ARBA00009695"/>
    </source>
</evidence>
<dbReference type="HAMAP" id="MF_01114">
    <property type="entry name" value="RecX"/>
    <property type="match status" value="1"/>
</dbReference>
<proteinExistence type="inferred from homology"/>
<organism evidence="7 8">
    <name type="scientific">candidate division WWE3 bacterium</name>
    <dbReference type="NCBI Taxonomy" id="2053526"/>
    <lineage>
        <taxon>Bacteria</taxon>
        <taxon>Katanobacteria</taxon>
    </lineage>
</organism>
<comment type="caution">
    <text evidence="7">The sequence shown here is derived from an EMBL/GenBank/DDBJ whole genome shotgun (WGS) entry which is preliminary data.</text>
</comment>
<dbReference type="PANTHER" id="PTHR33602">
    <property type="entry name" value="REGULATORY PROTEIN RECX FAMILY PROTEIN"/>
    <property type="match status" value="1"/>
</dbReference>
<evidence type="ECO:0000256" key="1">
    <source>
        <dbReference type="ARBA" id="ARBA00004496"/>
    </source>
</evidence>
<protein>
    <recommendedName>
        <fullName evidence="3 5">Regulatory protein RecX</fullName>
    </recommendedName>
</protein>
<comment type="similarity">
    <text evidence="2 5">Belongs to the RecX family.</text>
</comment>
<name>A0A7X9E6F4_UNCKA</name>
<gene>
    <name evidence="5" type="primary">recX</name>
    <name evidence="7" type="ORF">GYA37_00845</name>
</gene>
<dbReference type="Gene3D" id="1.10.10.10">
    <property type="entry name" value="Winged helix-like DNA-binding domain superfamily/Winged helix DNA-binding domain"/>
    <property type="match status" value="2"/>
</dbReference>
<reference evidence="7 8" key="1">
    <citation type="journal article" date="2020" name="Biotechnol. Biofuels">
        <title>New insights from the biogas microbiome by comprehensive genome-resolved metagenomics of nearly 1600 species originating from multiple anaerobic digesters.</title>
        <authorList>
            <person name="Campanaro S."/>
            <person name="Treu L."/>
            <person name="Rodriguez-R L.M."/>
            <person name="Kovalovszki A."/>
            <person name="Ziels R.M."/>
            <person name="Maus I."/>
            <person name="Zhu X."/>
            <person name="Kougias P.G."/>
            <person name="Basile A."/>
            <person name="Luo G."/>
            <person name="Schluter A."/>
            <person name="Konstantinidis K.T."/>
            <person name="Angelidaki I."/>
        </authorList>
    </citation>
    <scope>NUCLEOTIDE SEQUENCE [LARGE SCALE GENOMIC DNA]</scope>
    <source>
        <strain evidence="7">AS27yjCOA_202</strain>
    </source>
</reference>
<evidence type="ECO:0000259" key="6">
    <source>
        <dbReference type="Pfam" id="PF21981"/>
    </source>
</evidence>
<evidence type="ECO:0000313" key="8">
    <source>
        <dbReference type="Proteomes" id="UP000590542"/>
    </source>
</evidence>
<evidence type="ECO:0000256" key="5">
    <source>
        <dbReference type="HAMAP-Rule" id="MF_01114"/>
    </source>
</evidence>
<evidence type="ECO:0000313" key="7">
    <source>
        <dbReference type="EMBL" id="NMB91375.1"/>
    </source>
</evidence>
<dbReference type="InterPro" id="IPR036388">
    <property type="entry name" value="WH-like_DNA-bd_sf"/>
</dbReference>
<feature type="domain" description="RecX third three-helical" evidence="6">
    <location>
        <begin position="120"/>
        <end position="163"/>
    </location>
</feature>
<keyword evidence="4 5" id="KW-0963">Cytoplasm</keyword>
<dbReference type="EMBL" id="JAAZNV010000006">
    <property type="protein sequence ID" value="NMB91375.1"/>
    <property type="molecule type" value="Genomic_DNA"/>
</dbReference>
<accession>A0A7X9E6F4</accession>
<comment type="subcellular location">
    <subcellularLocation>
        <location evidence="1 5">Cytoplasm</location>
    </subcellularLocation>
</comment>
<dbReference type="Proteomes" id="UP000590542">
    <property type="component" value="Unassembled WGS sequence"/>
</dbReference>
<dbReference type="InterPro" id="IPR053925">
    <property type="entry name" value="RecX_HTH_3rd"/>
</dbReference>
<evidence type="ECO:0000256" key="3">
    <source>
        <dbReference type="ARBA" id="ARBA00018111"/>
    </source>
</evidence>
<dbReference type="PANTHER" id="PTHR33602:SF1">
    <property type="entry name" value="REGULATORY PROTEIN RECX FAMILY PROTEIN"/>
    <property type="match status" value="1"/>
</dbReference>
<dbReference type="GO" id="GO:0005737">
    <property type="term" value="C:cytoplasm"/>
    <property type="evidence" value="ECO:0007669"/>
    <property type="project" value="UniProtKB-SubCell"/>
</dbReference>
<dbReference type="Pfam" id="PF21981">
    <property type="entry name" value="RecX_HTH3"/>
    <property type="match status" value="1"/>
</dbReference>
<dbReference type="AlphaFoldDB" id="A0A7X9E6F4"/>
<comment type="function">
    <text evidence="5">Modulates RecA activity.</text>
</comment>
<evidence type="ECO:0000256" key="4">
    <source>
        <dbReference type="ARBA" id="ARBA00022490"/>
    </source>
</evidence>
<sequence length="167" mass="19428">MEEKKLNEAYEKTYFKMLNFVSYRLRSEKEVLDRLEKYLSKFSLPKDSSDSVKSKVLSKLEDDGYLNDVKFASSYVKGLIFSNKPVSNMKIFQFLLKRGVSKEVIMNVLSSDLPSDFLLKNALKEGEKKKNSLRDVNPYTLKRKLLDYLYKKGYPSEVIHSVIDSLL</sequence>
<dbReference type="InterPro" id="IPR003783">
    <property type="entry name" value="Regulatory_RecX"/>
</dbReference>
<dbReference type="GO" id="GO:0006282">
    <property type="term" value="P:regulation of DNA repair"/>
    <property type="evidence" value="ECO:0007669"/>
    <property type="project" value="UniProtKB-UniRule"/>
</dbReference>